<dbReference type="EMBL" id="LKAQ01000004">
    <property type="protein sequence ID" value="OIQ49749.1"/>
    <property type="molecule type" value="Genomic_DNA"/>
</dbReference>
<dbReference type="SUPFAM" id="SSF46894">
    <property type="entry name" value="C-terminal effector domain of the bipartite response regulators"/>
    <property type="match status" value="1"/>
</dbReference>
<feature type="domain" description="HTH luxR-type" evidence="6">
    <location>
        <begin position="152"/>
        <end position="217"/>
    </location>
</feature>
<keyword evidence="2" id="KW-0805">Transcription regulation</keyword>
<dbReference type="PROSITE" id="PS50043">
    <property type="entry name" value="HTH_LUXR_2"/>
    <property type="match status" value="1"/>
</dbReference>
<dbReference type="CDD" id="cd06170">
    <property type="entry name" value="LuxR_C_like"/>
    <property type="match status" value="1"/>
</dbReference>
<dbReference type="InterPro" id="IPR000792">
    <property type="entry name" value="Tscrpt_reg_LuxR_C"/>
</dbReference>
<dbReference type="CDD" id="cd17535">
    <property type="entry name" value="REC_NarL-like"/>
    <property type="match status" value="1"/>
</dbReference>
<dbReference type="AlphaFoldDB" id="A0A1J5MT07"/>
<keyword evidence="9" id="KW-1185">Reference proteome</keyword>
<evidence type="ECO:0000256" key="4">
    <source>
        <dbReference type="ARBA" id="ARBA00023163"/>
    </source>
</evidence>
<evidence type="ECO:0000259" key="6">
    <source>
        <dbReference type="PROSITE" id="PS50043"/>
    </source>
</evidence>
<dbReference type="InterPro" id="IPR001789">
    <property type="entry name" value="Sig_transdc_resp-reg_receiver"/>
</dbReference>
<dbReference type="PROSITE" id="PS50110">
    <property type="entry name" value="RESPONSE_REGULATORY"/>
    <property type="match status" value="1"/>
</dbReference>
<dbReference type="SMART" id="SM00421">
    <property type="entry name" value="HTH_LUXR"/>
    <property type="match status" value="1"/>
</dbReference>
<keyword evidence="4" id="KW-0804">Transcription</keyword>
<dbReference type="InterPro" id="IPR058245">
    <property type="entry name" value="NreC/VraR/RcsB-like_REC"/>
</dbReference>
<dbReference type="Pfam" id="PF00196">
    <property type="entry name" value="GerE"/>
    <property type="match status" value="1"/>
</dbReference>
<evidence type="ECO:0000313" key="9">
    <source>
        <dbReference type="Proteomes" id="UP000181901"/>
    </source>
</evidence>
<sequence>MGANTLDILIVDDHPLFREGLKTIVSRDENFAVCAEAGTGQEGVALARDHRPDIVLVDISMPDKSGIQMIRELKDELPQTRFVIISMHSEADYIVEAFRAGATGYIIKESAAGQLIKGLNTVAGGNLFLDSALSQEVVFKLLQTKSGSEDGNDDPYSTLTPREQEVMRMLAEGLTAKGVAEELFISPKTVENHRTNLMKKLGLKSSVELVRYAARLGLIDIETWAI</sequence>
<evidence type="ECO:0000256" key="2">
    <source>
        <dbReference type="ARBA" id="ARBA00023015"/>
    </source>
</evidence>
<feature type="domain" description="Response regulatory" evidence="7">
    <location>
        <begin position="7"/>
        <end position="123"/>
    </location>
</feature>
<gene>
    <name evidence="8" type="primary">degU</name>
    <name evidence="8" type="ORF">BerOc1_01674</name>
</gene>
<dbReference type="GO" id="GO:0000160">
    <property type="term" value="P:phosphorelay signal transduction system"/>
    <property type="evidence" value="ECO:0007669"/>
    <property type="project" value="InterPro"/>
</dbReference>
<dbReference type="PROSITE" id="PS00622">
    <property type="entry name" value="HTH_LUXR_1"/>
    <property type="match status" value="1"/>
</dbReference>
<evidence type="ECO:0000259" key="7">
    <source>
        <dbReference type="PROSITE" id="PS50110"/>
    </source>
</evidence>
<dbReference type="InterPro" id="IPR039420">
    <property type="entry name" value="WalR-like"/>
</dbReference>
<dbReference type="PANTHER" id="PTHR43214">
    <property type="entry name" value="TWO-COMPONENT RESPONSE REGULATOR"/>
    <property type="match status" value="1"/>
</dbReference>
<dbReference type="OrthoDB" id="9780312at2"/>
<evidence type="ECO:0000256" key="1">
    <source>
        <dbReference type="ARBA" id="ARBA00022553"/>
    </source>
</evidence>
<proteinExistence type="predicted"/>
<dbReference type="PANTHER" id="PTHR43214:SF41">
    <property type="entry name" value="NITRATE_NITRITE RESPONSE REGULATOR PROTEIN NARP"/>
    <property type="match status" value="1"/>
</dbReference>
<evidence type="ECO:0000313" key="8">
    <source>
        <dbReference type="EMBL" id="OIQ49749.1"/>
    </source>
</evidence>
<dbReference type="PRINTS" id="PR00038">
    <property type="entry name" value="HTHLUXR"/>
</dbReference>
<name>A0A1J5MT07_9BACT</name>
<organism evidence="8 9">
    <name type="scientific">Pseudodesulfovibrio hydrargyri</name>
    <dbReference type="NCBI Taxonomy" id="2125990"/>
    <lineage>
        <taxon>Bacteria</taxon>
        <taxon>Pseudomonadati</taxon>
        <taxon>Thermodesulfobacteriota</taxon>
        <taxon>Desulfovibrionia</taxon>
        <taxon>Desulfovibrionales</taxon>
        <taxon>Desulfovibrionaceae</taxon>
    </lineage>
</organism>
<dbReference type="GO" id="GO:0003677">
    <property type="term" value="F:DNA binding"/>
    <property type="evidence" value="ECO:0007669"/>
    <property type="project" value="UniProtKB-KW"/>
</dbReference>
<feature type="modified residue" description="4-aspartylphosphate" evidence="5">
    <location>
        <position position="58"/>
    </location>
</feature>
<dbReference type="Gene3D" id="3.40.50.2300">
    <property type="match status" value="1"/>
</dbReference>
<dbReference type="InterPro" id="IPR016032">
    <property type="entry name" value="Sig_transdc_resp-reg_C-effctor"/>
</dbReference>
<dbReference type="InterPro" id="IPR011006">
    <property type="entry name" value="CheY-like_superfamily"/>
</dbReference>
<dbReference type="GO" id="GO:0006355">
    <property type="term" value="P:regulation of DNA-templated transcription"/>
    <property type="evidence" value="ECO:0007669"/>
    <property type="project" value="InterPro"/>
</dbReference>
<accession>A0A1J5MT07</accession>
<keyword evidence="1 5" id="KW-0597">Phosphoprotein</keyword>
<keyword evidence="3" id="KW-0238">DNA-binding</keyword>
<dbReference type="SMART" id="SM00448">
    <property type="entry name" value="REC"/>
    <property type="match status" value="1"/>
</dbReference>
<reference evidence="8 9" key="1">
    <citation type="submission" date="2015-09" db="EMBL/GenBank/DDBJ databases">
        <title>Genome of Desulfovibrio dechloracetivorans BerOc1, a mercury methylating strain isolated from highly hydrocarbons and metals contaminated coastal sediments.</title>
        <authorList>
            <person name="Goni Urriza M."/>
            <person name="Gassie C."/>
            <person name="Bouchez O."/>
            <person name="Klopp C."/>
            <person name="Ranchou-Peyruse A."/>
            <person name="Remy G."/>
        </authorList>
    </citation>
    <scope>NUCLEOTIDE SEQUENCE [LARGE SCALE GENOMIC DNA]</scope>
    <source>
        <strain evidence="8 9">BerOc1</strain>
    </source>
</reference>
<dbReference type="RefSeq" id="WP_071545238.1">
    <property type="nucleotide sequence ID" value="NZ_LKAQ01000004.1"/>
</dbReference>
<dbReference type="Proteomes" id="UP000181901">
    <property type="component" value="Unassembled WGS sequence"/>
</dbReference>
<dbReference type="SUPFAM" id="SSF52172">
    <property type="entry name" value="CheY-like"/>
    <property type="match status" value="1"/>
</dbReference>
<comment type="caution">
    <text evidence="8">The sequence shown here is derived from an EMBL/GenBank/DDBJ whole genome shotgun (WGS) entry which is preliminary data.</text>
</comment>
<evidence type="ECO:0000256" key="3">
    <source>
        <dbReference type="ARBA" id="ARBA00023125"/>
    </source>
</evidence>
<dbReference type="Pfam" id="PF00072">
    <property type="entry name" value="Response_reg"/>
    <property type="match status" value="1"/>
</dbReference>
<protein>
    <submittedName>
        <fullName evidence="8">Transcriptional regulatory protein DegU</fullName>
    </submittedName>
</protein>
<evidence type="ECO:0000256" key="5">
    <source>
        <dbReference type="PROSITE-ProRule" id="PRU00169"/>
    </source>
</evidence>